<evidence type="ECO:0000256" key="1">
    <source>
        <dbReference type="SAM" id="MobiDB-lite"/>
    </source>
</evidence>
<feature type="region of interest" description="Disordered" evidence="1">
    <location>
        <begin position="279"/>
        <end position="378"/>
    </location>
</feature>
<protein>
    <submittedName>
        <fullName evidence="2">Uncharacterized protein</fullName>
    </submittedName>
</protein>
<reference evidence="2" key="1">
    <citation type="submission" date="2023-03" db="EMBL/GenBank/DDBJ databases">
        <title>Massive genome expansion in bonnet fungi (Mycena s.s.) driven by repeated elements and novel gene families across ecological guilds.</title>
        <authorList>
            <consortium name="Lawrence Berkeley National Laboratory"/>
            <person name="Harder C.B."/>
            <person name="Miyauchi S."/>
            <person name="Viragh M."/>
            <person name="Kuo A."/>
            <person name="Thoen E."/>
            <person name="Andreopoulos B."/>
            <person name="Lu D."/>
            <person name="Skrede I."/>
            <person name="Drula E."/>
            <person name="Henrissat B."/>
            <person name="Morin E."/>
            <person name="Kohler A."/>
            <person name="Barry K."/>
            <person name="LaButti K."/>
            <person name="Morin E."/>
            <person name="Salamov A."/>
            <person name="Lipzen A."/>
            <person name="Mereny Z."/>
            <person name="Hegedus B."/>
            <person name="Baldrian P."/>
            <person name="Stursova M."/>
            <person name="Weitz H."/>
            <person name="Taylor A."/>
            <person name="Grigoriev I.V."/>
            <person name="Nagy L.G."/>
            <person name="Martin F."/>
            <person name="Kauserud H."/>
        </authorList>
    </citation>
    <scope>NUCLEOTIDE SEQUENCE</scope>
    <source>
        <strain evidence="2">9144</strain>
    </source>
</reference>
<feature type="compositionally biased region" description="Basic and acidic residues" evidence="1">
    <location>
        <begin position="324"/>
        <end position="335"/>
    </location>
</feature>
<keyword evidence="3" id="KW-1185">Reference proteome</keyword>
<proteinExistence type="predicted"/>
<feature type="compositionally biased region" description="Pro residues" evidence="1">
    <location>
        <begin position="97"/>
        <end position="110"/>
    </location>
</feature>
<organism evidence="2 3">
    <name type="scientific">Mycena pura</name>
    <dbReference type="NCBI Taxonomy" id="153505"/>
    <lineage>
        <taxon>Eukaryota</taxon>
        <taxon>Fungi</taxon>
        <taxon>Dikarya</taxon>
        <taxon>Basidiomycota</taxon>
        <taxon>Agaricomycotina</taxon>
        <taxon>Agaricomycetes</taxon>
        <taxon>Agaricomycetidae</taxon>
        <taxon>Agaricales</taxon>
        <taxon>Marasmiineae</taxon>
        <taxon>Mycenaceae</taxon>
        <taxon>Mycena</taxon>
    </lineage>
</organism>
<evidence type="ECO:0000313" key="3">
    <source>
        <dbReference type="Proteomes" id="UP001219525"/>
    </source>
</evidence>
<comment type="caution">
    <text evidence="2">The sequence shown here is derived from an EMBL/GenBank/DDBJ whole genome shotgun (WGS) entry which is preliminary data.</text>
</comment>
<dbReference type="AlphaFoldDB" id="A0AAD6YNI3"/>
<feature type="region of interest" description="Disordered" evidence="1">
    <location>
        <begin position="93"/>
        <end position="114"/>
    </location>
</feature>
<name>A0AAD6YNI3_9AGAR</name>
<sequence length="378" mass="40439">MLVANTSTRRTSLFSNFPLHLNLHAIVDDSDGNFSSDASLIGAAQARLSPNPIPGLRSITMLHQGPQPSLPLLSTPPQLPTLLMISSKLPRFLQSPAPSPSPSTAPPAPLLPQSLRRPRLPVGVDAAWCAYRAGIQPIYDLAGLSALPPPQGTSESAWAAVGALVFVGPDGMHHSPAQSDSTCRHARIPSLLPTFLRQFQLFARLRLLALHFVQLHLDLRFLQLDLPGRHEGNIPRRAVLVGPGGQRQWSGQRGVIFHEPCEVWLDGIDWRERAGLAAAPHGGERRGTSHMSTSDMGPVLSTSTLWTTSGPPPPSPPREHRKGKGEERAADDRGHAAARPSTPAAPDPVLAREHRASPATQLGGAEADVADHAQSCKA</sequence>
<feature type="compositionally biased region" description="Low complexity" evidence="1">
    <location>
        <begin position="298"/>
        <end position="309"/>
    </location>
</feature>
<dbReference type="Proteomes" id="UP001219525">
    <property type="component" value="Unassembled WGS sequence"/>
</dbReference>
<evidence type="ECO:0000313" key="2">
    <source>
        <dbReference type="EMBL" id="KAJ7224585.1"/>
    </source>
</evidence>
<gene>
    <name evidence="2" type="ORF">GGX14DRAFT_651120</name>
</gene>
<accession>A0AAD6YNI3</accession>
<dbReference type="EMBL" id="JARJCW010000005">
    <property type="protein sequence ID" value="KAJ7224585.1"/>
    <property type="molecule type" value="Genomic_DNA"/>
</dbReference>